<evidence type="ECO:0000256" key="5">
    <source>
        <dbReference type="ARBA" id="ARBA00023157"/>
    </source>
</evidence>
<accession>A0ABY4TWC4</accession>
<evidence type="ECO:0000313" key="9">
    <source>
        <dbReference type="Proteomes" id="UP001055580"/>
    </source>
</evidence>
<feature type="signal peptide" evidence="7">
    <location>
        <begin position="1"/>
        <end position="22"/>
    </location>
</feature>
<evidence type="ECO:0000313" key="8">
    <source>
        <dbReference type="EMBL" id="URW74623.1"/>
    </source>
</evidence>
<reference evidence="8" key="1">
    <citation type="submission" date="2022-05" db="EMBL/GenBank/DDBJ databases">
        <title>Sphingomonas sp. strain RMG20 Genome sequencing and assembly.</title>
        <authorList>
            <person name="Kim I."/>
        </authorList>
    </citation>
    <scope>NUCLEOTIDE SEQUENCE</scope>
    <source>
        <strain evidence="8">RMG20</strain>
    </source>
</reference>
<evidence type="ECO:0000256" key="2">
    <source>
        <dbReference type="ARBA" id="ARBA00022723"/>
    </source>
</evidence>
<evidence type="ECO:0000256" key="6">
    <source>
        <dbReference type="ARBA" id="ARBA00023180"/>
    </source>
</evidence>
<dbReference type="Proteomes" id="UP001055580">
    <property type="component" value="Chromosome"/>
</dbReference>
<keyword evidence="6" id="KW-0325">Glycoprotein</keyword>
<keyword evidence="3" id="KW-0255">Endonuclease</keyword>
<keyword evidence="7" id="KW-0732">Signal</keyword>
<keyword evidence="5" id="KW-1015">Disulfide bond</keyword>
<dbReference type="PANTHER" id="PTHR33146:SF26">
    <property type="entry name" value="ENDONUCLEASE 4"/>
    <property type="match status" value="1"/>
</dbReference>
<dbReference type="PANTHER" id="PTHR33146">
    <property type="entry name" value="ENDONUCLEASE 4"/>
    <property type="match status" value="1"/>
</dbReference>
<protein>
    <submittedName>
        <fullName evidence="8">S1/P1 nuclease</fullName>
    </submittedName>
</protein>
<sequence length="288" mass="31299">MIRTLAAALAFVATIIAAPASAYWEYGHETVASIAYRNVSPATRAKIDALLRQSRLLETPTCPARTIEQASVWADCVKPLGQRFSYAYSWHYQNVDICKPFDVKSACRDGNCVSAQIERDVKLLQDKAVPVREKVQALAFLVHFVGDLHQPLHAGDRGDLGGNRARADYGIYAPEKFNLHSIWDGPLAERAISTPPSLVRVYSPAAKAPVQAGSIEDWSRDSWQVAKASVYATAMGDPCGPAPARSHLDEATIAKLVVPAREQVMKGGLRLARLLDEAFAPAALPPAK</sequence>
<evidence type="ECO:0000256" key="3">
    <source>
        <dbReference type="ARBA" id="ARBA00022759"/>
    </source>
</evidence>
<evidence type="ECO:0000256" key="7">
    <source>
        <dbReference type="SAM" id="SignalP"/>
    </source>
</evidence>
<keyword evidence="9" id="KW-1185">Reference proteome</keyword>
<dbReference type="EMBL" id="CP098401">
    <property type="protein sequence ID" value="URW74623.1"/>
    <property type="molecule type" value="Genomic_DNA"/>
</dbReference>
<evidence type="ECO:0000256" key="1">
    <source>
        <dbReference type="ARBA" id="ARBA00022722"/>
    </source>
</evidence>
<proteinExistence type="predicted"/>
<dbReference type="Gene3D" id="1.10.575.10">
    <property type="entry name" value="P1 Nuclease"/>
    <property type="match status" value="1"/>
</dbReference>
<gene>
    <name evidence="8" type="ORF">M9980_08535</name>
</gene>
<keyword evidence="1" id="KW-0540">Nuclease</keyword>
<dbReference type="InterPro" id="IPR003154">
    <property type="entry name" value="S1/P1nuclease"/>
</dbReference>
<dbReference type="SUPFAM" id="SSF48537">
    <property type="entry name" value="Phospholipase C/P1 nuclease"/>
    <property type="match status" value="1"/>
</dbReference>
<dbReference type="InterPro" id="IPR008947">
    <property type="entry name" value="PLipase_C/P1_nuclease_dom_sf"/>
</dbReference>
<feature type="chain" id="PRO_5047036669" evidence="7">
    <location>
        <begin position="23"/>
        <end position="288"/>
    </location>
</feature>
<evidence type="ECO:0000256" key="4">
    <source>
        <dbReference type="ARBA" id="ARBA00022801"/>
    </source>
</evidence>
<organism evidence="8 9">
    <name type="scientific">Sphingomonas donggukensis</name>
    <dbReference type="NCBI Taxonomy" id="2949093"/>
    <lineage>
        <taxon>Bacteria</taxon>
        <taxon>Pseudomonadati</taxon>
        <taxon>Pseudomonadota</taxon>
        <taxon>Alphaproteobacteria</taxon>
        <taxon>Sphingomonadales</taxon>
        <taxon>Sphingomonadaceae</taxon>
        <taxon>Sphingomonas</taxon>
    </lineage>
</organism>
<dbReference type="CDD" id="cd11010">
    <property type="entry name" value="S1-P1_nuclease"/>
    <property type="match status" value="1"/>
</dbReference>
<dbReference type="RefSeq" id="WP_250749256.1">
    <property type="nucleotide sequence ID" value="NZ_CP098401.1"/>
</dbReference>
<keyword evidence="4" id="KW-0378">Hydrolase</keyword>
<name>A0ABY4TWC4_9SPHN</name>
<keyword evidence="2" id="KW-0479">Metal-binding</keyword>
<dbReference type="Pfam" id="PF02265">
    <property type="entry name" value="S1-P1_nuclease"/>
    <property type="match status" value="1"/>
</dbReference>